<dbReference type="PROSITE" id="PS50812">
    <property type="entry name" value="PWWP"/>
    <property type="match status" value="1"/>
</dbReference>
<dbReference type="Proteomes" id="UP000694522">
    <property type="component" value="Unplaced"/>
</dbReference>
<dbReference type="PANTHER" id="PTHR12550">
    <property type="entry name" value="HEPATOMA-DERIVED GROWTH FACTOR-RELATED"/>
    <property type="match status" value="1"/>
</dbReference>
<dbReference type="Pfam" id="PF00855">
    <property type="entry name" value="PWWP"/>
    <property type="match status" value="1"/>
</dbReference>
<feature type="domain" description="PWWP" evidence="1">
    <location>
        <begin position="12"/>
        <end position="42"/>
    </location>
</feature>
<dbReference type="PANTHER" id="PTHR12550:SF41">
    <property type="entry name" value="HEPATOMA-DERIVED GROWTH FACTOR"/>
    <property type="match status" value="1"/>
</dbReference>
<proteinExistence type="predicted"/>
<reference evidence="2" key="1">
    <citation type="submission" date="2025-08" db="UniProtKB">
        <authorList>
            <consortium name="Ensembl"/>
        </authorList>
    </citation>
    <scope>IDENTIFICATION</scope>
</reference>
<keyword evidence="3" id="KW-1185">Reference proteome</keyword>
<evidence type="ECO:0000259" key="1">
    <source>
        <dbReference type="PROSITE" id="PS50812"/>
    </source>
</evidence>
<name>A0A8B9F7Y0_9PSIT</name>
<organism evidence="2 3">
    <name type="scientific">Amazona collaria</name>
    <name type="common">yellow-billed parrot</name>
    <dbReference type="NCBI Taxonomy" id="241587"/>
    <lineage>
        <taxon>Eukaryota</taxon>
        <taxon>Metazoa</taxon>
        <taxon>Chordata</taxon>
        <taxon>Craniata</taxon>
        <taxon>Vertebrata</taxon>
        <taxon>Euteleostomi</taxon>
        <taxon>Archelosauria</taxon>
        <taxon>Archosauria</taxon>
        <taxon>Dinosauria</taxon>
        <taxon>Saurischia</taxon>
        <taxon>Theropoda</taxon>
        <taxon>Coelurosauria</taxon>
        <taxon>Aves</taxon>
        <taxon>Neognathae</taxon>
        <taxon>Neoaves</taxon>
        <taxon>Telluraves</taxon>
        <taxon>Australaves</taxon>
        <taxon>Psittaciformes</taxon>
        <taxon>Psittacidae</taxon>
        <taxon>Amazona</taxon>
    </lineage>
</organism>
<sequence length="42" mass="4847">MSRSNRQKEYKCGDLVFAKMKGYPHWPARVSNEGGGHRRDPV</sequence>
<accession>A0A8B9F7Y0</accession>
<dbReference type="Ensembl" id="ENSACOT00000003915.1">
    <property type="protein sequence ID" value="ENSACOP00000003777.1"/>
    <property type="gene ID" value="ENSACOG00000002667.1"/>
</dbReference>
<evidence type="ECO:0000313" key="2">
    <source>
        <dbReference type="Ensembl" id="ENSACOP00000003777.1"/>
    </source>
</evidence>
<protein>
    <recommendedName>
        <fullName evidence="1">PWWP domain-containing protein</fullName>
    </recommendedName>
</protein>
<dbReference type="InterPro" id="IPR000313">
    <property type="entry name" value="PWWP_dom"/>
</dbReference>
<evidence type="ECO:0000313" key="3">
    <source>
        <dbReference type="Proteomes" id="UP000694522"/>
    </source>
</evidence>
<dbReference type="AlphaFoldDB" id="A0A8B9F7Y0"/>
<dbReference type="SUPFAM" id="SSF63748">
    <property type="entry name" value="Tudor/PWWP/MBT"/>
    <property type="match status" value="1"/>
</dbReference>
<reference evidence="2" key="2">
    <citation type="submission" date="2025-09" db="UniProtKB">
        <authorList>
            <consortium name="Ensembl"/>
        </authorList>
    </citation>
    <scope>IDENTIFICATION</scope>
</reference>
<dbReference type="Gene3D" id="4.10.80.150">
    <property type="match status" value="1"/>
</dbReference>